<keyword evidence="4 5" id="KW-0472">Membrane</keyword>
<sequence>MPEFAPRPESSRWTGFRTLLYKEVLRFWKVGFQTVMAPVLTAILFLLIFSHVLDRHVTVYGDIGYTTFLVPGLIMMSLLQNAFANTSSSLIQSKITGNIVFVLLPPISYLEFYCAYVGAAMLRGLFVGTGVLLAAMPLVEVPMAHPLWVLMFALAGGAILGSMGVVAGIVAEKFDQLAAFQNFLIMPLTMLSGVFYSIHSLPPLWQDVSHANPFFYMIDGFRYGFFGQSDVSPWRSLAVVGISLAVLAAVTLALLARGYKLRN</sequence>
<dbReference type="InterPro" id="IPR047817">
    <property type="entry name" value="ABC2_TM_bact-type"/>
</dbReference>
<dbReference type="PRINTS" id="PR00164">
    <property type="entry name" value="ABC2TRNSPORT"/>
</dbReference>
<keyword evidence="2 5" id="KW-0812">Transmembrane</keyword>
<evidence type="ECO:0000256" key="3">
    <source>
        <dbReference type="ARBA" id="ARBA00022989"/>
    </source>
</evidence>
<evidence type="ECO:0000313" key="8">
    <source>
        <dbReference type="Proteomes" id="UP000242205"/>
    </source>
</evidence>
<evidence type="ECO:0000256" key="2">
    <source>
        <dbReference type="ARBA" id="ARBA00022692"/>
    </source>
</evidence>
<dbReference type="GO" id="GO:0140359">
    <property type="term" value="F:ABC-type transporter activity"/>
    <property type="evidence" value="ECO:0007669"/>
    <property type="project" value="InterPro"/>
</dbReference>
<feature type="transmembrane region" description="Helical" evidence="5">
    <location>
        <begin position="177"/>
        <end position="198"/>
    </location>
</feature>
<evidence type="ECO:0000259" key="6">
    <source>
        <dbReference type="PROSITE" id="PS51012"/>
    </source>
</evidence>
<feature type="transmembrane region" description="Helical" evidence="5">
    <location>
        <begin position="145"/>
        <end position="170"/>
    </location>
</feature>
<dbReference type="Proteomes" id="UP000242205">
    <property type="component" value="Chromosome"/>
</dbReference>
<dbReference type="PANTHER" id="PTHR43332">
    <property type="entry name" value="INNER MEMBRANE TRANSPORT PERMEASE YADH-RELATED"/>
    <property type="match status" value="1"/>
</dbReference>
<dbReference type="InterPro" id="IPR000412">
    <property type="entry name" value="ABC_2_transport"/>
</dbReference>
<name>A0A2I6S5J6_9RHOO</name>
<evidence type="ECO:0000256" key="1">
    <source>
        <dbReference type="ARBA" id="ARBA00004141"/>
    </source>
</evidence>
<comment type="similarity">
    <text evidence="5">Belongs to the ABC-2 integral membrane protein family.</text>
</comment>
<feature type="transmembrane region" description="Helical" evidence="5">
    <location>
        <begin position="234"/>
        <end position="256"/>
    </location>
</feature>
<feature type="transmembrane region" description="Helical" evidence="5">
    <location>
        <begin position="65"/>
        <end position="83"/>
    </location>
</feature>
<dbReference type="OrthoDB" id="9804001at2"/>
<keyword evidence="8" id="KW-1185">Reference proteome</keyword>
<dbReference type="PROSITE" id="PS51012">
    <property type="entry name" value="ABC_TM2"/>
    <property type="match status" value="1"/>
</dbReference>
<dbReference type="PANTHER" id="PTHR43332:SF1">
    <property type="entry name" value="TRANSPORT PERMEASE PROTEIN"/>
    <property type="match status" value="1"/>
</dbReference>
<accession>A0A2I6S5J6</accession>
<evidence type="ECO:0000256" key="5">
    <source>
        <dbReference type="RuleBase" id="RU361157"/>
    </source>
</evidence>
<reference evidence="7 8" key="1">
    <citation type="submission" date="2018-01" db="EMBL/GenBank/DDBJ databases">
        <authorList>
            <person name="Fu G.-Y."/>
        </authorList>
    </citation>
    <scope>NUCLEOTIDE SEQUENCE [LARGE SCALE GENOMIC DNA]</scope>
    <source>
        <strain evidence="7 8">SY39</strain>
    </source>
</reference>
<comment type="subcellular location">
    <subcellularLocation>
        <location evidence="5">Cell inner membrane</location>
        <topology evidence="5">Multi-pass membrane protein</topology>
    </subcellularLocation>
    <subcellularLocation>
        <location evidence="1">Membrane</location>
        <topology evidence="1">Multi-pass membrane protein</topology>
    </subcellularLocation>
</comment>
<dbReference type="GO" id="GO:0043190">
    <property type="term" value="C:ATP-binding cassette (ABC) transporter complex"/>
    <property type="evidence" value="ECO:0007669"/>
    <property type="project" value="InterPro"/>
</dbReference>
<evidence type="ECO:0000256" key="4">
    <source>
        <dbReference type="ARBA" id="ARBA00023136"/>
    </source>
</evidence>
<protein>
    <recommendedName>
        <fullName evidence="5">Transport permease protein</fullName>
    </recommendedName>
</protein>
<dbReference type="Pfam" id="PF01061">
    <property type="entry name" value="ABC2_membrane"/>
    <property type="match status" value="1"/>
</dbReference>
<proteinExistence type="inferred from homology"/>
<keyword evidence="5" id="KW-1003">Cell membrane</keyword>
<dbReference type="InterPro" id="IPR013525">
    <property type="entry name" value="ABC2_TM"/>
</dbReference>
<organism evidence="7 8">
    <name type="scientific">Pseudazoarcus pumilus</name>
    <dbReference type="NCBI Taxonomy" id="2067960"/>
    <lineage>
        <taxon>Bacteria</taxon>
        <taxon>Pseudomonadati</taxon>
        <taxon>Pseudomonadota</taxon>
        <taxon>Betaproteobacteria</taxon>
        <taxon>Rhodocyclales</taxon>
        <taxon>Zoogloeaceae</taxon>
        <taxon>Pseudazoarcus</taxon>
    </lineage>
</organism>
<dbReference type="PIRSF" id="PIRSF006648">
    <property type="entry name" value="DrrB"/>
    <property type="match status" value="1"/>
</dbReference>
<dbReference type="KEGG" id="atw:C0099_05975"/>
<gene>
    <name evidence="7" type="ORF">C0099_05975</name>
</gene>
<feature type="transmembrane region" description="Helical" evidence="5">
    <location>
        <begin position="30"/>
        <end position="53"/>
    </location>
</feature>
<feature type="domain" description="ABC transmembrane type-2" evidence="6">
    <location>
        <begin position="29"/>
        <end position="258"/>
    </location>
</feature>
<feature type="transmembrane region" description="Helical" evidence="5">
    <location>
        <begin position="120"/>
        <end position="139"/>
    </location>
</feature>
<dbReference type="RefSeq" id="WP_102246596.1">
    <property type="nucleotide sequence ID" value="NZ_CP025682.1"/>
</dbReference>
<dbReference type="AlphaFoldDB" id="A0A2I6S5J6"/>
<dbReference type="GO" id="GO:0016787">
    <property type="term" value="F:hydrolase activity"/>
    <property type="evidence" value="ECO:0007669"/>
    <property type="project" value="UniProtKB-KW"/>
</dbReference>
<keyword evidence="3 5" id="KW-1133">Transmembrane helix</keyword>
<dbReference type="InterPro" id="IPR052522">
    <property type="entry name" value="ABC-2_transport_permease"/>
</dbReference>
<feature type="transmembrane region" description="Helical" evidence="5">
    <location>
        <begin position="95"/>
        <end position="113"/>
    </location>
</feature>
<dbReference type="EMBL" id="CP025682">
    <property type="protein sequence ID" value="AUN94527.1"/>
    <property type="molecule type" value="Genomic_DNA"/>
</dbReference>
<keyword evidence="7" id="KW-0378">Hydrolase</keyword>
<evidence type="ECO:0000313" key="7">
    <source>
        <dbReference type="EMBL" id="AUN94527.1"/>
    </source>
</evidence>
<keyword evidence="5" id="KW-0813">Transport</keyword>